<proteinExistence type="inferred from homology"/>
<dbReference type="PROSITE" id="PS51986">
    <property type="entry name" value="GS_BETA_GRASP"/>
    <property type="match status" value="1"/>
</dbReference>
<dbReference type="InterPro" id="IPR004809">
    <property type="entry name" value="Gln_synth_I"/>
</dbReference>
<dbReference type="SUPFAM" id="SSF54368">
    <property type="entry name" value="Glutamine synthetase, N-terminal domain"/>
    <property type="match status" value="1"/>
</dbReference>
<dbReference type="InterPro" id="IPR036651">
    <property type="entry name" value="Gln_synt_N_sf"/>
</dbReference>
<protein>
    <recommendedName>
        <fullName evidence="4">Glutamine synthetase</fullName>
        <ecNumber evidence="4">6.3.1.2</ecNumber>
    </recommendedName>
</protein>
<evidence type="ECO:0000313" key="7">
    <source>
        <dbReference type="EMBL" id="MDM5147541.1"/>
    </source>
</evidence>
<evidence type="ECO:0000256" key="2">
    <source>
        <dbReference type="PROSITE-ProRule" id="PRU01330"/>
    </source>
</evidence>
<evidence type="ECO:0000256" key="4">
    <source>
        <dbReference type="RuleBase" id="RU004356"/>
    </source>
</evidence>
<dbReference type="PANTHER" id="PTHR43407">
    <property type="entry name" value="GLUTAMINE SYNTHETASE"/>
    <property type="match status" value="1"/>
</dbReference>
<keyword evidence="4 7" id="KW-0436">Ligase</keyword>
<evidence type="ECO:0000313" key="8">
    <source>
        <dbReference type="Proteomes" id="UP001168167"/>
    </source>
</evidence>
<dbReference type="PROSITE" id="PS51987">
    <property type="entry name" value="GS_CATALYTIC"/>
    <property type="match status" value="1"/>
</dbReference>
<dbReference type="Gene3D" id="3.30.590.10">
    <property type="entry name" value="Glutamine synthetase/guanido kinase, catalytic domain"/>
    <property type="match status" value="1"/>
</dbReference>
<dbReference type="InterPro" id="IPR014746">
    <property type="entry name" value="Gln_synth/guanido_kin_cat_dom"/>
</dbReference>
<dbReference type="InterPro" id="IPR027303">
    <property type="entry name" value="Gln_synth_gly_rich_site"/>
</dbReference>
<dbReference type="NCBIfam" id="TIGR00653">
    <property type="entry name" value="GlnA"/>
    <property type="match status" value="1"/>
</dbReference>
<name>A0ABT7QLQ7_9GAMM</name>
<comment type="catalytic activity">
    <reaction evidence="4">
        <text>L-glutamate + NH4(+) + ATP = L-glutamine + ADP + phosphate + H(+)</text>
        <dbReference type="Rhea" id="RHEA:16169"/>
        <dbReference type="ChEBI" id="CHEBI:15378"/>
        <dbReference type="ChEBI" id="CHEBI:28938"/>
        <dbReference type="ChEBI" id="CHEBI:29985"/>
        <dbReference type="ChEBI" id="CHEBI:30616"/>
        <dbReference type="ChEBI" id="CHEBI:43474"/>
        <dbReference type="ChEBI" id="CHEBI:58359"/>
        <dbReference type="ChEBI" id="CHEBI:456216"/>
        <dbReference type="EC" id="6.3.1.2"/>
    </reaction>
</comment>
<keyword evidence="4" id="KW-0067">ATP-binding</keyword>
<sequence>MSNTKILKKIKDENIVFVDFRFTDYYGKCHHITAPATHVDADFLSEGKGFDGSSIPGWRGIEDSDMVLMPDASSARVDPFLDEKTLILMCDVFRPHDNKPYNRCPRSIAAAATTYLKKTGIGDSVMFGSEQEFFVFDSVQFKNDMHKTGFSIRSEEGAWSSSLDLDGFNSGHRPGVKGGYFPVPPVDSLVDMRNEMCLRLCDMGMEAEVHHHEVATAGQCEIGTRGGAAVARGDDNQFLKYVVLNVAHQFGKTATFMPKPLKGDNGSGMHVHQSISKNGKNIFQGGLYGGLSQEALWYVGGILKHARALNALTNASTNSYRRLMPGFEAPVKLAYSARNRSAALRIPHSSASSRRVETRFPDSSANPYLCFAGLLLAGLDGIKNKIDPGDPCDFNLYHDSRSTDQKVRKVKEVCGSLADALVELDKDRKFLTSTGVFDDDAIDAYLELKQQEVARFRESPQPIEFEMYYSC</sequence>
<dbReference type="SUPFAM" id="SSF55931">
    <property type="entry name" value="Glutamine synthetase/guanido kinase"/>
    <property type="match status" value="1"/>
</dbReference>
<dbReference type="Gene3D" id="3.10.20.70">
    <property type="entry name" value="Glutamine synthetase, N-terminal domain"/>
    <property type="match status" value="1"/>
</dbReference>
<comment type="similarity">
    <text evidence="1 2 3">Belongs to the glutamine synthetase family.</text>
</comment>
<feature type="domain" description="GS catalytic" evidence="6">
    <location>
        <begin position="105"/>
        <end position="471"/>
    </location>
</feature>
<evidence type="ECO:0000256" key="3">
    <source>
        <dbReference type="RuleBase" id="RU000384"/>
    </source>
</evidence>
<dbReference type="PANTHER" id="PTHR43407:SF2">
    <property type="entry name" value="GLUTAMINE SYNTHETASE"/>
    <property type="match status" value="1"/>
</dbReference>
<organism evidence="7 8">
    <name type="scientific">Candidatus Doriopsillibacter californiensis</name>
    <dbReference type="NCBI Taxonomy" id="2970740"/>
    <lineage>
        <taxon>Bacteria</taxon>
        <taxon>Pseudomonadati</taxon>
        <taxon>Pseudomonadota</taxon>
        <taxon>Gammaproteobacteria</taxon>
        <taxon>Candidatus Tethybacterales</taxon>
        <taxon>Candidatus Persebacteraceae</taxon>
        <taxon>Candidatus Doriopsillibacter</taxon>
    </lineage>
</organism>
<evidence type="ECO:0000259" key="5">
    <source>
        <dbReference type="PROSITE" id="PS51986"/>
    </source>
</evidence>
<reference evidence="7" key="1">
    <citation type="submission" date="2022-08" db="EMBL/GenBank/DDBJ databases">
        <authorList>
            <person name="Dzunkova M."/>
            <person name="La Clair J."/>
            <person name="Tyml T."/>
            <person name="Doud D."/>
            <person name="Schulz F."/>
            <person name="Piquer S."/>
            <person name="Porcel Sanchis D."/>
            <person name="Osborn A."/>
            <person name="Robinson D."/>
            <person name="Louie K.B."/>
            <person name="Bowen B.P."/>
            <person name="Bowers R."/>
            <person name="Lee J."/>
            <person name="Arnau Llombart V."/>
            <person name="Diaz Villanueva W."/>
            <person name="Gosliner T."/>
            <person name="Northen T."/>
            <person name="Cheng J.-F."/>
            <person name="Burkart M.D."/>
            <person name="Woyke T."/>
        </authorList>
    </citation>
    <scope>NUCLEOTIDE SEQUENCE</scope>
    <source>
        <strain evidence="7">Df01</strain>
    </source>
</reference>
<dbReference type="InterPro" id="IPR008147">
    <property type="entry name" value="Gln_synt_N"/>
</dbReference>
<dbReference type="EC" id="6.3.1.2" evidence="4"/>
<accession>A0ABT7QLQ7</accession>
<keyword evidence="4" id="KW-0547">Nucleotide-binding</keyword>
<dbReference type="SMART" id="SM01230">
    <property type="entry name" value="Gln-synt_C"/>
    <property type="match status" value="1"/>
</dbReference>
<comment type="caution">
    <text evidence="7">The sequence shown here is derived from an EMBL/GenBank/DDBJ whole genome shotgun (WGS) entry which is preliminary data.</text>
</comment>
<dbReference type="InterPro" id="IPR008146">
    <property type="entry name" value="Gln_synth_cat_dom"/>
</dbReference>
<dbReference type="Proteomes" id="UP001168167">
    <property type="component" value="Unassembled WGS sequence"/>
</dbReference>
<dbReference type="Pfam" id="PF00120">
    <property type="entry name" value="Gln-synt_C"/>
    <property type="match status" value="1"/>
</dbReference>
<dbReference type="PROSITE" id="PS00181">
    <property type="entry name" value="GLNA_ATP"/>
    <property type="match status" value="1"/>
</dbReference>
<gene>
    <name evidence="7" type="primary">glnA</name>
    <name evidence="7" type="ORF">NQX30_04050</name>
</gene>
<keyword evidence="8" id="KW-1185">Reference proteome</keyword>
<evidence type="ECO:0000259" key="6">
    <source>
        <dbReference type="PROSITE" id="PS51987"/>
    </source>
</evidence>
<reference evidence="7" key="2">
    <citation type="journal article" date="2023" name="Microbiome">
        <title>Synthase-selected sorting approach identifies a beta-lactone synthase in a nudibranch symbiotic bacterium.</title>
        <authorList>
            <person name="Dzunkova M."/>
            <person name="La Clair J.J."/>
            <person name="Tyml T."/>
            <person name="Doud D."/>
            <person name="Schulz F."/>
            <person name="Piquer-Esteban S."/>
            <person name="Porcel Sanchis D."/>
            <person name="Osborn A."/>
            <person name="Robinson D."/>
            <person name="Louie K.B."/>
            <person name="Bowen B.P."/>
            <person name="Bowers R.M."/>
            <person name="Lee J."/>
            <person name="Arnau V."/>
            <person name="Diaz-Villanueva W."/>
            <person name="Stepanauskas R."/>
            <person name="Gosliner T."/>
            <person name="Date S.V."/>
            <person name="Northen T.R."/>
            <person name="Cheng J.F."/>
            <person name="Burkart M.D."/>
            <person name="Woyke T."/>
        </authorList>
    </citation>
    <scope>NUCLEOTIDE SEQUENCE</scope>
    <source>
        <strain evidence="7">Df01</strain>
    </source>
</reference>
<feature type="domain" description="GS beta-grasp" evidence="5">
    <location>
        <begin position="13"/>
        <end position="98"/>
    </location>
</feature>
<dbReference type="EMBL" id="JANQAO010000002">
    <property type="protein sequence ID" value="MDM5147541.1"/>
    <property type="molecule type" value="Genomic_DNA"/>
</dbReference>
<dbReference type="PROSITE" id="PS00180">
    <property type="entry name" value="GLNA_1"/>
    <property type="match status" value="1"/>
</dbReference>
<evidence type="ECO:0000256" key="1">
    <source>
        <dbReference type="ARBA" id="ARBA00009897"/>
    </source>
</evidence>
<dbReference type="Pfam" id="PF03951">
    <property type="entry name" value="Gln-synt_N"/>
    <property type="match status" value="1"/>
</dbReference>
<dbReference type="GO" id="GO:0004356">
    <property type="term" value="F:glutamine synthetase activity"/>
    <property type="evidence" value="ECO:0007669"/>
    <property type="project" value="UniProtKB-EC"/>
</dbReference>
<dbReference type="InterPro" id="IPR027302">
    <property type="entry name" value="Gln_synth_N_conserv_site"/>
</dbReference>